<evidence type="ECO:0000313" key="5">
    <source>
        <dbReference type="EMBL" id="MFC4337723.1"/>
    </source>
</evidence>
<organism evidence="5 6">
    <name type="scientific">Salininema proteolyticum</name>
    <dbReference type="NCBI Taxonomy" id="1607685"/>
    <lineage>
        <taxon>Bacteria</taxon>
        <taxon>Bacillati</taxon>
        <taxon>Actinomycetota</taxon>
        <taxon>Actinomycetes</taxon>
        <taxon>Glycomycetales</taxon>
        <taxon>Glycomycetaceae</taxon>
        <taxon>Salininema</taxon>
    </lineage>
</organism>
<dbReference type="Gene3D" id="1.10.10.10">
    <property type="entry name" value="Winged helix-like DNA-binding domain superfamily/Winged helix DNA-binding domain"/>
    <property type="match status" value="1"/>
</dbReference>
<evidence type="ECO:0000313" key="6">
    <source>
        <dbReference type="Proteomes" id="UP001595823"/>
    </source>
</evidence>
<dbReference type="Pfam" id="PF01638">
    <property type="entry name" value="HxlR"/>
    <property type="match status" value="1"/>
</dbReference>
<protein>
    <submittedName>
        <fullName evidence="5">Winged helix-turn-helix transcriptional regulator</fullName>
    </submittedName>
</protein>
<dbReference type="InterPro" id="IPR036390">
    <property type="entry name" value="WH_DNA-bd_sf"/>
</dbReference>
<dbReference type="PANTHER" id="PTHR33204:SF29">
    <property type="entry name" value="TRANSCRIPTIONAL REGULATOR"/>
    <property type="match status" value="1"/>
</dbReference>
<evidence type="ECO:0000256" key="3">
    <source>
        <dbReference type="ARBA" id="ARBA00023163"/>
    </source>
</evidence>
<dbReference type="EMBL" id="JBHSDK010000058">
    <property type="protein sequence ID" value="MFC4337723.1"/>
    <property type="molecule type" value="Genomic_DNA"/>
</dbReference>
<evidence type="ECO:0000259" key="4">
    <source>
        <dbReference type="PROSITE" id="PS51118"/>
    </source>
</evidence>
<keyword evidence="1" id="KW-0805">Transcription regulation</keyword>
<evidence type="ECO:0000256" key="1">
    <source>
        <dbReference type="ARBA" id="ARBA00023015"/>
    </source>
</evidence>
<dbReference type="InterPro" id="IPR036388">
    <property type="entry name" value="WH-like_DNA-bd_sf"/>
</dbReference>
<dbReference type="SUPFAM" id="SSF46785">
    <property type="entry name" value="Winged helix' DNA-binding domain"/>
    <property type="match status" value="1"/>
</dbReference>
<evidence type="ECO:0000256" key="2">
    <source>
        <dbReference type="ARBA" id="ARBA00023125"/>
    </source>
</evidence>
<feature type="domain" description="HTH hxlR-type" evidence="4">
    <location>
        <begin position="11"/>
        <end position="109"/>
    </location>
</feature>
<proteinExistence type="predicted"/>
<dbReference type="RefSeq" id="WP_380624994.1">
    <property type="nucleotide sequence ID" value="NZ_JBHSDK010000058.1"/>
</dbReference>
<accession>A0ABV8U3P0</accession>
<name>A0ABV8U3P0_9ACTN</name>
<dbReference type="PANTHER" id="PTHR33204">
    <property type="entry name" value="TRANSCRIPTIONAL REGULATOR, MARR FAMILY"/>
    <property type="match status" value="1"/>
</dbReference>
<dbReference type="InterPro" id="IPR002577">
    <property type="entry name" value="HTH_HxlR"/>
</dbReference>
<keyword evidence="3" id="KW-0804">Transcription</keyword>
<reference evidence="6" key="1">
    <citation type="journal article" date="2019" name="Int. J. Syst. Evol. Microbiol.">
        <title>The Global Catalogue of Microorganisms (GCM) 10K type strain sequencing project: providing services to taxonomists for standard genome sequencing and annotation.</title>
        <authorList>
            <consortium name="The Broad Institute Genomics Platform"/>
            <consortium name="The Broad Institute Genome Sequencing Center for Infectious Disease"/>
            <person name="Wu L."/>
            <person name="Ma J."/>
        </authorList>
    </citation>
    <scope>NUCLEOTIDE SEQUENCE [LARGE SCALE GENOMIC DNA]</scope>
    <source>
        <strain evidence="6">IBRC-M 10908</strain>
    </source>
</reference>
<dbReference type="PROSITE" id="PS51118">
    <property type="entry name" value="HTH_HXLR"/>
    <property type="match status" value="1"/>
</dbReference>
<dbReference type="Proteomes" id="UP001595823">
    <property type="component" value="Unassembled WGS sequence"/>
</dbReference>
<comment type="caution">
    <text evidence="5">The sequence shown here is derived from an EMBL/GenBank/DDBJ whole genome shotgun (WGS) entry which is preliminary data.</text>
</comment>
<sequence length="115" mass="12510">MERQRDADHGHGAAIAIKAVEGKWKVHIMGVVNTGSLRFGEIAEAVDGLSERVLARQLRQLERDGIVVRTVHPEVPPRVEYALTAAGLALAEALGPLAEWGEELRLGLLRSGRDD</sequence>
<keyword evidence="6" id="KW-1185">Reference proteome</keyword>
<keyword evidence="2" id="KW-0238">DNA-binding</keyword>
<gene>
    <name evidence="5" type="ORF">ACFPET_21240</name>
</gene>